<protein>
    <submittedName>
        <fullName evidence="2">Uncharacterized protein</fullName>
    </submittedName>
</protein>
<dbReference type="AlphaFoldDB" id="A0A1G4G952"/>
<organism evidence="2 3">
    <name type="scientific">Petrimonas mucosa</name>
    <dbReference type="NCBI Taxonomy" id="1642646"/>
    <lineage>
        <taxon>Bacteria</taxon>
        <taxon>Pseudomonadati</taxon>
        <taxon>Bacteroidota</taxon>
        <taxon>Bacteroidia</taxon>
        <taxon>Bacteroidales</taxon>
        <taxon>Dysgonomonadaceae</taxon>
        <taxon>Petrimonas</taxon>
    </lineage>
</organism>
<accession>A0A1G4G952</accession>
<dbReference type="RefSeq" id="WP_071137416.1">
    <property type="nucleotide sequence ID" value="NZ_DUQN01000090.1"/>
</dbReference>
<dbReference type="STRING" id="1642646.ING2E5A_2269"/>
<proteinExistence type="predicted"/>
<dbReference type="Proteomes" id="UP000178485">
    <property type="component" value="Chromosome i"/>
</dbReference>
<dbReference type="PROSITE" id="PS51257">
    <property type="entry name" value="PROKAR_LIPOPROTEIN"/>
    <property type="match status" value="1"/>
</dbReference>
<dbReference type="EMBL" id="LT608328">
    <property type="protein sequence ID" value="SCM59080.1"/>
    <property type="molecule type" value="Genomic_DNA"/>
</dbReference>
<evidence type="ECO:0000256" key="1">
    <source>
        <dbReference type="SAM" id="SignalP"/>
    </source>
</evidence>
<keyword evidence="1" id="KW-0732">Signal</keyword>
<reference evidence="2 3" key="1">
    <citation type="submission" date="2016-08" db="EMBL/GenBank/DDBJ databases">
        <authorList>
            <person name="Seilhamer J.J."/>
        </authorList>
    </citation>
    <scope>NUCLEOTIDE SEQUENCE [LARGE SCALE GENOMIC DNA]</scope>
    <source>
        <strain evidence="2">ING2-E5A</strain>
    </source>
</reference>
<feature type="chain" id="PRO_5009603975" evidence="1">
    <location>
        <begin position="24"/>
        <end position="591"/>
    </location>
</feature>
<feature type="signal peptide" evidence="1">
    <location>
        <begin position="1"/>
        <end position="23"/>
    </location>
</feature>
<sequence length="591" mass="68811">MKTIHSIFIIFVAMLTMSGSCKAGKEGEKAISPPQPLAGWDELGRVLPLYDEVGGVKENRNVGIFYFLWQGDNASKTSEYKWDLSKIIPNHPEVLEDGDHENWGSRERGRYYFWGEPIYGYYRGDDYWVHLKNMQLLTDAQVDFLVLDATNALIYERQSHALMKAIRTLQEQGANPPRLVYYTNTESGKTMQKIYDTFYREGAPVRFPETWYYLEGKPLIIGRTKEAQDKEYWSFFTFREAQWPNEPNQDNGWPWIDFTRPQHVFSNLKGEREIINVSVCQHPNPEAGMGGSAFYGNMDNWGRSYRNGEMGNPETDIFWGYNFQEQWDYALEQDLPFIFITGWNEWVAGRWGSTDNNPEHSYFCDQASPEYSRDIEPTLTAGLKDNYYMQMIANIRKYKGMSQIPQAGGERNITKWADWNKVKLLYTDYRGDTQMRDHPGAESNPPRRYVNKTGRNDFVNMKVARSKTEIFFLAETAEPIVRGDDETWMRLYINQDSDHTTGWHGYDLRVNGGKELQKFTGEKWETLAPVNLKIEGNRLMYTIPLEVIAGKNGTISFEFKWSDNMQQEDPMDWYINGDVAPGGRLNFIYRN</sequence>
<name>A0A1G4G952_9BACT</name>
<keyword evidence="3" id="KW-1185">Reference proteome</keyword>
<dbReference type="KEGG" id="pmuc:ING2E5A_2269"/>
<gene>
    <name evidence="2" type="ORF">ING2E5A_2269</name>
</gene>
<evidence type="ECO:0000313" key="3">
    <source>
        <dbReference type="Proteomes" id="UP000178485"/>
    </source>
</evidence>
<evidence type="ECO:0000313" key="2">
    <source>
        <dbReference type="EMBL" id="SCM59080.1"/>
    </source>
</evidence>
<dbReference type="Gene3D" id="3.20.20.80">
    <property type="entry name" value="Glycosidases"/>
    <property type="match status" value="1"/>
</dbReference>